<evidence type="ECO:0000256" key="6">
    <source>
        <dbReference type="ARBA" id="ARBA00022737"/>
    </source>
</evidence>
<evidence type="ECO:0000256" key="9">
    <source>
        <dbReference type="ARBA" id="ARBA00022833"/>
    </source>
</evidence>
<dbReference type="SMART" id="SM00647">
    <property type="entry name" value="IBR"/>
    <property type="match status" value="1"/>
</dbReference>
<feature type="domain" description="RWD" evidence="14">
    <location>
        <begin position="16"/>
        <end position="169"/>
    </location>
</feature>
<evidence type="ECO:0000256" key="12">
    <source>
        <dbReference type="SAM" id="MobiDB-lite"/>
    </source>
</evidence>
<evidence type="ECO:0000256" key="1">
    <source>
        <dbReference type="ARBA" id="ARBA00001798"/>
    </source>
</evidence>
<dbReference type="Proteomes" id="UP001642501">
    <property type="component" value="Unassembled WGS sequence"/>
</dbReference>
<dbReference type="CDD" id="cd20354">
    <property type="entry name" value="Rcat_RBR_RNF14"/>
    <property type="match status" value="1"/>
</dbReference>
<evidence type="ECO:0000256" key="7">
    <source>
        <dbReference type="ARBA" id="ARBA00022771"/>
    </source>
</evidence>
<dbReference type="SUPFAM" id="SSF57850">
    <property type="entry name" value="RING/U-box"/>
    <property type="match status" value="2"/>
</dbReference>
<keyword evidence="7 11" id="KW-0863">Zinc-finger</keyword>
<evidence type="ECO:0000313" key="17">
    <source>
        <dbReference type="Proteomes" id="UP001642501"/>
    </source>
</evidence>
<dbReference type="InterPro" id="IPR006575">
    <property type="entry name" value="RWD_dom"/>
</dbReference>
<dbReference type="InterPro" id="IPR044066">
    <property type="entry name" value="TRIAD_supradom"/>
</dbReference>
<dbReference type="InterPro" id="IPR013083">
    <property type="entry name" value="Znf_RING/FYVE/PHD"/>
</dbReference>
<dbReference type="Gene3D" id="1.20.120.1750">
    <property type="match status" value="1"/>
</dbReference>
<dbReference type="InterPro" id="IPR002867">
    <property type="entry name" value="IBR_dom"/>
</dbReference>
<dbReference type="CDD" id="cd23820">
    <property type="entry name" value="RWD_RNF14"/>
    <property type="match status" value="1"/>
</dbReference>
<sequence length="713" mass="77946">MDLLGDDIDYGDVRAVEISTLRAIYPELVVDADNHYSFTLEIPVNPANAVTVAFPATGILENTQWTAPYSAAVAASEAGVSNKIISPENRSFDTHELAFLPSLSVRITLPESYPEETPPSVTVTTAPPWLPNAVVTRLENDCTRLWEEMSHDQVVFTYIDHIQLAADDCVFGLVNKNGYLAVDMKHKVSVLNYDVAAKQAAFEKETFHCGVCLGESLSLTDLYHKECGHVFCRQCLQDFYCSTITEGDLASVRCLEPNCSKERSVAAQQSGKGAGKPKMISISPGELLQIPIAEDLVRRYIDLRYKTALESDKNTVYCPRAWCNGAARSKKHRKPVGLALHESDDEPDETPDGKDKRNGTLYTDDRLAICEDCRFAFCNRCLLSWHGEFVYCSPPRKVGELAEEDKASLEYLAHHTTPCPTCAAPAQKTMGCNHMICFRCITHFCYLCSSWLDSYNPYRHFGEGPDGRRTGCFQRLWELEEGDDGDGAGHIAPFRGEAAVGVDDLGDMDSDDSQDFFSDEEEDDLSDNEAVGRMLPAAAPHQRLGRDVPARQRAARHARQPQEQRVIAGQRPYAAANAIHAPVRQADVAREGPLVLRIALGAPVPGPNDAINDVAHAPALAPRRGHGGGRGGGAIDRGNGQRAAGWRRGGNGRGRGGGEGGRGRGRNRGRGRDGPVRGRGLEAGEFVGDNDPDIEAWVRNFVGLALEDNEDGE</sequence>
<dbReference type="SUPFAM" id="SSF54495">
    <property type="entry name" value="UBC-like"/>
    <property type="match status" value="1"/>
</dbReference>
<feature type="region of interest" description="Disordered" evidence="12">
    <location>
        <begin position="505"/>
        <end position="524"/>
    </location>
</feature>
<comment type="caution">
    <text evidence="16">The sequence shown here is derived from an EMBL/GenBank/DDBJ whole genome shotgun (WGS) entry which is preliminary data.</text>
</comment>
<feature type="domain" description="RING-type" evidence="13">
    <location>
        <begin position="209"/>
        <end position="254"/>
    </location>
</feature>
<feature type="compositionally biased region" description="Low complexity" evidence="12">
    <location>
        <begin position="636"/>
        <end position="646"/>
    </location>
</feature>
<evidence type="ECO:0000256" key="3">
    <source>
        <dbReference type="ARBA" id="ARBA00012251"/>
    </source>
</evidence>
<name>A0ABP0DYL0_9PEZI</name>
<feature type="compositionally biased region" description="Basic and acidic residues" evidence="12">
    <location>
        <begin position="670"/>
        <end position="682"/>
    </location>
</feature>
<comment type="pathway">
    <text evidence="2">Protein modification; protein ubiquitination.</text>
</comment>
<dbReference type="InterPro" id="IPR047548">
    <property type="entry name" value="Rcat_RBR_RNF14"/>
</dbReference>
<dbReference type="PROSITE" id="PS50908">
    <property type="entry name" value="RWD"/>
    <property type="match status" value="1"/>
</dbReference>
<evidence type="ECO:0000259" key="15">
    <source>
        <dbReference type="PROSITE" id="PS51873"/>
    </source>
</evidence>
<dbReference type="PROSITE" id="PS00518">
    <property type="entry name" value="ZF_RING_1"/>
    <property type="match status" value="1"/>
</dbReference>
<evidence type="ECO:0000256" key="2">
    <source>
        <dbReference type="ARBA" id="ARBA00004906"/>
    </source>
</evidence>
<evidence type="ECO:0000259" key="14">
    <source>
        <dbReference type="PROSITE" id="PS50908"/>
    </source>
</evidence>
<feature type="compositionally biased region" description="Gly residues" evidence="12">
    <location>
        <begin position="647"/>
        <end position="660"/>
    </location>
</feature>
<keyword evidence="8" id="KW-0833">Ubl conjugation pathway</keyword>
<keyword evidence="9" id="KW-0862">Zinc</keyword>
<comment type="catalytic activity">
    <reaction evidence="1">
        <text>[E2 ubiquitin-conjugating enzyme]-S-ubiquitinyl-L-cysteine + [acceptor protein]-L-lysine = [E2 ubiquitin-conjugating enzyme]-L-cysteine + [acceptor protein]-N(6)-ubiquitinyl-L-lysine.</text>
        <dbReference type="EC" id="2.3.2.31"/>
    </reaction>
</comment>
<dbReference type="EC" id="2.3.2.31" evidence="3"/>
<reference evidence="16 17" key="1">
    <citation type="submission" date="2024-01" db="EMBL/GenBank/DDBJ databases">
        <authorList>
            <person name="Allen C."/>
            <person name="Tagirdzhanova G."/>
        </authorList>
    </citation>
    <scope>NUCLEOTIDE SEQUENCE [LARGE SCALE GENOMIC DNA]</scope>
    <source>
        <strain evidence="16 17">CBS 573.63</strain>
    </source>
</reference>
<keyword evidence="6" id="KW-0677">Repeat</keyword>
<dbReference type="InterPro" id="IPR031127">
    <property type="entry name" value="E3_UB_ligase_RBR"/>
</dbReference>
<dbReference type="InterPro" id="IPR001841">
    <property type="entry name" value="Znf_RING"/>
</dbReference>
<organism evidence="16 17">
    <name type="scientific">Sporothrix epigloea</name>
    <dbReference type="NCBI Taxonomy" id="1892477"/>
    <lineage>
        <taxon>Eukaryota</taxon>
        <taxon>Fungi</taxon>
        <taxon>Dikarya</taxon>
        <taxon>Ascomycota</taxon>
        <taxon>Pezizomycotina</taxon>
        <taxon>Sordariomycetes</taxon>
        <taxon>Sordariomycetidae</taxon>
        <taxon>Ophiostomatales</taxon>
        <taxon>Ophiostomataceae</taxon>
        <taxon>Sporothrix</taxon>
    </lineage>
</organism>
<dbReference type="PANTHER" id="PTHR11685">
    <property type="entry name" value="RBR FAMILY RING FINGER AND IBR DOMAIN-CONTAINING"/>
    <property type="match status" value="1"/>
</dbReference>
<dbReference type="PROSITE" id="PS50089">
    <property type="entry name" value="ZF_RING_2"/>
    <property type="match status" value="1"/>
</dbReference>
<dbReference type="SMART" id="SM00591">
    <property type="entry name" value="RWD"/>
    <property type="match status" value="1"/>
</dbReference>
<evidence type="ECO:0000256" key="10">
    <source>
        <dbReference type="ARBA" id="ARBA00044508"/>
    </source>
</evidence>
<evidence type="ECO:0000256" key="5">
    <source>
        <dbReference type="ARBA" id="ARBA00022723"/>
    </source>
</evidence>
<comment type="similarity">
    <text evidence="10">Belongs to the RBR family. RNF14 subfamily.</text>
</comment>
<dbReference type="Pfam" id="PF01485">
    <property type="entry name" value="IBR"/>
    <property type="match status" value="1"/>
</dbReference>
<evidence type="ECO:0000256" key="8">
    <source>
        <dbReference type="ARBA" id="ARBA00022786"/>
    </source>
</evidence>
<evidence type="ECO:0000313" key="16">
    <source>
        <dbReference type="EMBL" id="CAK7272020.1"/>
    </source>
</evidence>
<dbReference type="InterPro" id="IPR017907">
    <property type="entry name" value="Znf_RING_CS"/>
</dbReference>
<feature type="domain" description="RING-type" evidence="15">
    <location>
        <begin position="205"/>
        <end position="476"/>
    </location>
</feature>
<dbReference type="SMART" id="SM00184">
    <property type="entry name" value="RING"/>
    <property type="match status" value="2"/>
</dbReference>
<dbReference type="PROSITE" id="PS51873">
    <property type="entry name" value="TRIAD"/>
    <property type="match status" value="1"/>
</dbReference>
<dbReference type="Gene3D" id="3.10.110.10">
    <property type="entry name" value="Ubiquitin Conjugating Enzyme"/>
    <property type="match status" value="1"/>
</dbReference>
<dbReference type="EMBL" id="CAWUOM010000099">
    <property type="protein sequence ID" value="CAK7272020.1"/>
    <property type="molecule type" value="Genomic_DNA"/>
</dbReference>
<proteinExistence type="inferred from homology"/>
<dbReference type="Pfam" id="PF05773">
    <property type="entry name" value="RWD"/>
    <property type="match status" value="1"/>
</dbReference>
<keyword evidence="5" id="KW-0479">Metal-binding</keyword>
<evidence type="ECO:0000256" key="4">
    <source>
        <dbReference type="ARBA" id="ARBA00022679"/>
    </source>
</evidence>
<keyword evidence="4" id="KW-0808">Transferase</keyword>
<dbReference type="InterPro" id="IPR016135">
    <property type="entry name" value="UBQ-conjugating_enzyme/RWD"/>
</dbReference>
<evidence type="ECO:0000259" key="13">
    <source>
        <dbReference type="PROSITE" id="PS50089"/>
    </source>
</evidence>
<accession>A0ABP0DYL0</accession>
<dbReference type="Pfam" id="PF26200">
    <property type="entry name" value="Rcat_RNF216"/>
    <property type="match status" value="1"/>
</dbReference>
<dbReference type="Gene3D" id="3.30.40.10">
    <property type="entry name" value="Zinc/RING finger domain, C3HC4 (zinc finger)"/>
    <property type="match status" value="1"/>
</dbReference>
<protein>
    <recommendedName>
        <fullName evidence="3">RBR-type E3 ubiquitin transferase</fullName>
        <ecNumber evidence="3">2.3.2.31</ecNumber>
    </recommendedName>
</protein>
<keyword evidence="17" id="KW-1185">Reference proteome</keyword>
<evidence type="ECO:0000256" key="11">
    <source>
        <dbReference type="PROSITE-ProRule" id="PRU00175"/>
    </source>
</evidence>
<feature type="region of interest" description="Disordered" evidence="12">
    <location>
        <begin position="620"/>
        <end position="690"/>
    </location>
</feature>
<gene>
    <name evidence="16" type="ORF">SEPCBS57363_004920</name>
</gene>